<evidence type="ECO:0000313" key="3">
    <source>
        <dbReference type="Proteomes" id="UP001472677"/>
    </source>
</evidence>
<feature type="compositionally biased region" description="Low complexity" evidence="1">
    <location>
        <begin position="51"/>
        <end position="65"/>
    </location>
</feature>
<feature type="compositionally biased region" description="Low complexity" evidence="1">
    <location>
        <begin position="79"/>
        <end position="90"/>
    </location>
</feature>
<protein>
    <submittedName>
        <fullName evidence="2">Uncharacterized protein</fullName>
    </submittedName>
</protein>
<gene>
    <name evidence="2" type="ORF">V6N12_062853</name>
</gene>
<reference evidence="2 3" key="1">
    <citation type="journal article" date="2024" name="G3 (Bethesda)">
        <title>Genome assembly of Hibiscus sabdariffa L. provides insights into metabolisms of medicinal natural products.</title>
        <authorList>
            <person name="Kim T."/>
        </authorList>
    </citation>
    <scope>NUCLEOTIDE SEQUENCE [LARGE SCALE GENOMIC DNA]</scope>
    <source>
        <strain evidence="2">TK-2024</strain>
        <tissue evidence="2">Old leaves</tissue>
    </source>
</reference>
<feature type="compositionally biased region" description="Polar residues" evidence="1">
    <location>
        <begin position="97"/>
        <end position="114"/>
    </location>
</feature>
<dbReference type="Proteomes" id="UP001472677">
    <property type="component" value="Unassembled WGS sequence"/>
</dbReference>
<keyword evidence="3" id="KW-1185">Reference proteome</keyword>
<name>A0ABR2FA08_9ROSI</name>
<proteinExistence type="predicted"/>
<feature type="region of interest" description="Disordered" evidence="1">
    <location>
        <begin position="13"/>
        <end position="114"/>
    </location>
</feature>
<evidence type="ECO:0000256" key="1">
    <source>
        <dbReference type="SAM" id="MobiDB-lite"/>
    </source>
</evidence>
<dbReference type="EMBL" id="JBBPBM010000007">
    <property type="protein sequence ID" value="KAK8575177.1"/>
    <property type="molecule type" value="Genomic_DNA"/>
</dbReference>
<comment type="caution">
    <text evidence="2">The sequence shown here is derived from an EMBL/GenBank/DDBJ whole genome shotgun (WGS) entry which is preliminary data.</text>
</comment>
<organism evidence="2 3">
    <name type="scientific">Hibiscus sabdariffa</name>
    <name type="common">roselle</name>
    <dbReference type="NCBI Taxonomy" id="183260"/>
    <lineage>
        <taxon>Eukaryota</taxon>
        <taxon>Viridiplantae</taxon>
        <taxon>Streptophyta</taxon>
        <taxon>Embryophyta</taxon>
        <taxon>Tracheophyta</taxon>
        <taxon>Spermatophyta</taxon>
        <taxon>Magnoliopsida</taxon>
        <taxon>eudicotyledons</taxon>
        <taxon>Gunneridae</taxon>
        <taxon>Pentapetalae</taxon>
        <taxon>rosids</taxon>
        <taxon>malvids</taxon>
        <taxon>Malvales</taxon>
        <taxon>Malvaceae</taxon>
        <taxon>Malvoideae</taxon>
        <taxon>Hibiscus</taxon>
    </lineage>
</organism>
<sequence length="151" mass="16096">MVKLSQVVPVVPTTLPPAEDANHTSSTMAPMSPAHCMEQDVPLSNTPLDMPPATTSAPHSTSPSPLNNSQATQNITAISSNPAAPSSNPACIEQINPDLTTMPSTTQPESSTNVNIPRQRFLGKTNFGCLWEFHQLWAPKYLPVPVAAEVN</sequence>
<evidence type="ECO:0000313" key="2">
    <source>
        <dbReference type="EMBL" id="KAK8575177.1"/>
    </source>
</evidence>
<accession>A0ABR2FA08</accession>
<feature type="compositionally biased region" description="Polar residues" evidence="1">
    <location>
        <begin position="66"/>
        <end position="78"/>
    </location>
</feature>